<dbReference type="AlphaFoldDB" id="A0ABD0QP03"/>
<evidence type="ECO:0000313" key="2">
    <source>
        <dbReference type="EMBL" id="KAL0187443.1"/>
    </source>
</evidence>
<dbReference type="Proteomes" id="UP001529510">
    <property type="component" value="Unassembled WGS sequence"/>
</dbReference>
<keyword evidence="3" id="KW-1185">Reference proteome</keyword>
<protein>
    <submittedName>
        <fullName evidence="2">Uncharacterized protein</fullName>
    </submittedName>
</protein>
<sequence length="74" mass="8381">RCSSLQEVPAQQSDGGSRSVTRPVSRLASDCLSRIFIQRGVETVFADQSAERGMIFHQQIDNHLHKYKQHNIKS</sequence>
<feature type="non-terminal residue" evidence="2">
    <location>
        <position position="1"/>
    </location>
</feature>
<dbReference type="EMBL" id="JAMKFB020000008">
    <property type="protein sequence ID" value="KAL0187443.1"/>
    <property type="molecule type" value="Genomic_DNA"/>
</dbReference>
<accession>A0ABD0QP03</accession>
<organism evidence="2 3">
    <name type="scientific">Cirrhinus mrigala</name>
    <name type="common">Mrigala</name>
    <dbReference type="NCBI Taxonomy" id="683832"/>
    <lineage>
        <taxon>Eukaryota</taxon>
        <taxon>Metazoa</taxon>
        <taxon>Chordata</taxon>
        <taxon>Craniata</taxon>
        <taxon>Vertebrata</taxon>
        <taxon>Euteleostomi</taxon>
        <taxon>Actinopterygii</taxon>
        <taxon>Neopterygii</taxon>
        <taxon>Teleostei</taxon>
        <taxon>Ostariophysi</taxon>
        <taxon>Cypriniformes</taxon>
        <taxon>Cyprinidae</taxon>
        <taxon>Labeoninae</taxon>
        <taxon>Labeonini</taxon>
        <taxon>Cirrhinus</taxon>
    </lineage>
</organism>
<gene>
    <name evidence="2" type="ORF">M9458_019113</name>
</gene>
<reference evidence="2 3" key="1">
    <citation type="submission" date="2024-05" db="EMBL/GenBank/DDBJ databases">
        <title>Genome sequencing and assembly of Indian major carp, Cirrhinus mrigala (Hamilton, 1822).</title>
        <authorList>
            <person name="Mohindra V."/>
            <person name="Chowdhury L.M."/>
            <person name="Lal K."/>
            <person name="Jena J.K."/>
        </authorList>
    </citation>
    <scope>NUCLEOTIDE SEQUENCE [LARGE SCALE GENOMIC DNA]</scope>
    <source>
        <strain evidence="2">CM1030</strain>
        <tissue evidence="2">Blood</tissue>
    </source>
</reference>
<name>A0ABD0QP03_CIRMR</name>
<proteinExistence type="predicted"/>
<evidence type="ECO:0000313" key="3">
    <source>
        <dbReference type="Proteomes" id="UP001529510"/>
    </source>
</evidence>
<evidence type="ECO:0000256" key="1">
    <source>
        <dbReference type="SAM" id="MobiDB-lite"/>
    </source>
</evidence>
<feature type="region of interest" description="Disordered" evidence="1">
    <location>
        <begin position="1"/>
        <end position="22"/>
    </location>
</feature>
<comment type="caution">
    <text evidence="2">The sequence shown here is derived from an EMBL/GenBank/DDBJ whole genome shotgun (WGS) entry which is preliminary data.</text>
</comment>